<dbReference type="PROSITE" id="PS00062">
    <property type="entry name" value="ALDOKETO_REDUCTASE_2"/>
    <property type="match status" value="1"/>
</dbReference>
<dbReference type="EMBL" id="FSRG01000005">
    <property type="protein sequence ID" value="SIO14494.1"/>
    <property type="molecule type" value="Genomic_DNA"/>
</dbReference>
<accession>A0A1N6H3Y9</accession>
<keyword evidence="9" id="KW-1185">Reference proteome</keyword>
<proteinExistence type="inferred from homology"/>
<dbReference type="RefSeq" id="WP_074216776.1">
    <property type="nucleotide sequence ID" value="NZ_FSRG01000005.1"/>
</dbReference>
<dbReference type="OrthoDB" id="5328358at2"/>
<evidence type="ECO:0000313" key="8">
    <source>
        <dbReference type="EMBL" id="SIO14494.1"/>
    </source>
</evidence>
<dbReference type="FunFam" id="3.20.20.100:FF:000006">
    <property type="entry name" value="Aldo-keto reductase family 1 member A1"/>
    <property type="match status" value="1"/>
</dbReference>
<feature type="active site" description="Proton donor" evidence="4">
    <location>
        <position position="48"/>
    </location>
</feature>
<dbReference type="InterPro" id="IPR020471">
    <property type="entry name" value="AKR"/>
</dbReference>
<dbReference type="GO" id="GO:0016491">
    <property type="term" value="F:oxidoreductase activity"/>
    <property type="evidence" value="ECO:0007669"/>
    <property type="project" value="UniProtKB-KW"/>
</dbReference>
<evidence type="ECO:0000256" key="6">
    <source>
        <dbReference type="PIRSR" id="PIRSR000097-3"/>
    </source>
</evidence>
<feature type="domain" description="NADP-dependent oxidoreductase" evidence="7">
    <location>
        <begin position="18"/>
        <end position="290"/>
    </location>
</feature>
<comment type="similarity">
    <text evidence="1">Belongs to the aldo/keto reductase family.</text>
</comment>
<dbReference type="InterPro" id="IPR023210">
    <property type="entry name" value="NADP_OxRdtase_dom"/>
</dbReference>
<feature type="site" description="Lowers pKa of active site Tyr" evidence="6">
    <location>
        <position position="75"/>
    </location>
</feature>
<evidence type="ECO:0000256" key="4">
    <source>
        <dbReference type="PIRSR" id="PIRSR000097-1"/>
    </source>
</evidence>
<dbReference type="Pfam" id="PF00248">
    <property type="entry name" value="Aldo_ket_red"/>
    <property type="match status" value="1"/>
</dbReference>
<evidence type="ECO:0000259" key="7">
    <source>
        <dbReference type="Pfam" id="PF00248"/>
    </source>
</evidence>
<evidence type="ECO:0000256" key="5">
    <source>
        <dbReference type="PIRSR" id="PIRSR000097-2"/>
    </source>
</evidence>
<keyword evidence="3" id="KW-0560">Oxidoreductase</keyword>
<dbReference type="PROSITE" id="PS00063">
    <property type="entry name" value="ALDOKETO_REDUCTASE_3"/>
    <property type="match status" value="1"/>
</dbReference>
<keyword evidence="2" id="KW-0521">NADP</keyword>
<gene>
    <name evidence="8" type="ORF">SAMN02745161_1993</name>
</gene>
<evidence type="ECO:0000256" key="3">
    <source>
        <dbReference type="ARBA" id="ARBA00023002"/>
    </source>
</evidence>
<dbReference type="SUPFAM" id="SSF51430">
    <property type="entry name" value="NAD(P)-linked oxidoreductase"/>
    <property type="match status" value="1"/>
</dbReference>
<dbReference type="PIRSF" id="PIRSF000097">
    <property type="entry name" value="AKR"/>
    <property type="match status" value="1"/>
</dbReference>
<dbReference type="InterPro" id="IPR018170">
    <property type="entry name" value="Aldo/ket_reductase_CS"/>
</dbReference>
<feature type="binding site" evidence="5">
    <location>
        <position position="108"/>
    </location>
    <ligand>
        <name>substrate</name>
    </ligand>
</feature>
<dbReference type="PANTHER" id="PTHR11732">
    <property type="entry name" value="ALDO/KETO REDUCTASE"/>
    <property type="match status" value="1"/>
</dbReference>
<dbReference type="PRINTS" id="PR00069">
    <property type="entry name" value="ALDKETRDTASE"/>
</dbReference>
<reference evidence="9" key="1">
    <citation type="submission" date="2016-11" db="EMBL/GenBank/DDBJ databases">
        <authorList>
            <person name="Varghese N."/>
            <person name="Submissions S."/>
        </authorList>
    </citation>
    <scope>NUCLEOTIDE SEQUENCE [LARGE SCALE GENOMIC DNA]</scope>
    <source>
        <strain evidence="9">DSM 17456</strain>
    </source>
</reference>
<dbReference type="STRING" id="1121457.SAMN02745161_1993"/>
<evidence type="ECO:0000313" key="9">
    <source>
        <dbReference type="Proteomes" id="UP000184694"/>
    </source>
</evidence>
<dbReference type="Gene3D" id="3.20.20.100">
    <property type="entry name" value="NADP-dependent oxidoreductase domain"/>
    <property type="match status" value="1"/>
</dbReference>
<name>A0A1N6H3Y9_9BACT</name>
<organism evidence="8 9">
    <name type="scientific">Halodesulfovibrio marinisediminis DSM 17456</name>
    <dbReference type="NCBI Taxonomy" id="1121457"/>
    <lineage>
        <taxon>Bacteria</taxon>
        <taxon>Pseudomonadati</taxon>
        <taxon>Thermodesulfobacteriota</taxon>
        <taxon>Desulfovibrionia</taxon>
        <taxon>Desulfovibrionales</taxon>
        <taxon>Desulfovibrionaceae</taxon>
        <taxon>Halodesulfovibrio</taxon>
    </lineage>
</organism>
<protein>
    <submittedName>
        <fullName evidence="8">Alcohol dehydrogenase (NADP+)</fullName>
    </submittedName>
</protein>
<evidence type="ECO:0000256" key="1">
    <source>
        <dbReference type="ARBA" id="ARBA00007905"/>
    </source>
</evidence>
<dbReference type="InterPro" id="IPR036812">
    <property type="entry name" value="NAD(P)_OxRdtase_dom_sf"/>
</dbReference>
<dbReference type="PROSITE" id="PS00798">
    <property type="entry name" value="ALDOKETO_REDUCTASE_1"/>
    <property type="match status" value="1"/>
</dbReference>
<evidence type="ECO:0000256" key="2">
    <source>
        <dbReference type="ARBA" id="ARBA00022857"/>
    </source>
</evidence>
<dbReference type="Proteomes" id="UP000184694">
    <property type="component" value="Unassembled WGS sequence"/>
</dbReference>
<sequence>MRYLQLLNGDKIPALGLGTYLSPPDQVERAILSALDAGYRHIDCASIYGNEREIGVALRKAFKQYPREELWITSKLWCDAHKPDDVLPALTRTLENLGLDYLDLYLIHWPVALKSGVDFPQKPDDYLTLEEVPLRDTWRAMEHCADKEIVRNIGVSNFSIKKLTALLRIAAIPPAVNQIEMHPYQQQQAQVAFARKHNIILTAYRPLASIGTPIKTTDGCNPPPLLNHPLIMTIASKHNCTTAQVLLAWLLQQGVVAIPKSVHPERIQENFKALDVCLDRNDMIAIKELDIGARIIDGTTFTGHNSPYTLENIWDGEC</sequence>
<dbReference type="AlphaFoldDB" id="A0A1N6H3Y9"/>